<proteinExistence type="predicted"/>
<evidence type="ECO:0000313" key="3">
    <source>
        <dbReference type="Proteomes" id="UP000294564"/>
    </source>
</evidence>
<dbReference type="RefSeq" id="WP_132792830.1">
    <property type="nucleotide sequence ID" value="NZ_SLXM01000001.1"/>
</dbReference>
<dbReference type="OrthoDB" id="679547at2"/>
<comment type="caution">
    <text evidence="2">The sequence shown here is derived from an EMBL/GenBank/DDBJ whole genome shotgun (WGS) entry which is preliminary data.</text>
</comment>
<keyword evidence="3" id="KW-1185">Reference proteome</keyword>
<dbReference type="AlphaFoldDB" id="A0A4R2P1T3"/>
<evidence type="ECO:0000256" key="1">
    <source>
        <dbReference type="SAM" id="SignalP"/>
    </source>
</evidence>
<accession>A0A4R2P1T3</accession>
<feature type="signal peptide" evidence="1">
    <location>
        <begin position="1"/>
        <end position="19"/>
    </location>
</feature>
<name>A0A4R2P1T3_9FLAO</name>
<dbReference type="Proteomes" id="UP000294564">
    <property type="component" value="Unassembled WGS sequence"/>
</dbReference>
<gene>
    <name evidence="2" type="ORF">EV195_101665</name>
</gene>
<keyword evidence="1" id="KW-0732">Signal</keyword>
<feature type="chain" id="PRO_5020903532" description="TonB-dependent receptor-like protein" evidence="1">
    <location>
        <begin position="20"/>
        <end position="798"/>
    </location>
</feature>
<sequence>MKKNYILTFFLLVVLSSFAQEKTTDEKYQEYFENTREIPFLHLNKTSFLQGEEIWFKAYIQEQNSQKLHPTTTNLYVSVFNENASLIKQKLIHITNGIGRGSFLLDSTYTDKEYYLKASTKWMKNFKEDNAYYQKIKLIRQVENQEKITANKHDFYEFKLFPEGGHYVANTLNNIGVLIKDYKNQGVKIQKGIIKDQNGNAIRHFNTNSLGMNSVRLFLRENDVYTFYAILDNGSEIEAVLPKPEPKGFSLIVNSKNPKSISLNIITNQETLNDFSGKQYRVLVHNTRSYRNFLFTLDANQINYGLILKEQEVDPGINIITVFNDQNQPISERIIFVKSDDLFQNIKISNTKKIRNDSITVKFTNPSKEEVYLSASFLPENTQAYHPNNNIISSFLLKPYVKGDIQNAMQLLGKPYKGQERDLDLLLLTQGWSKYNWNSIFTTPPATDYTFENGIDLTLRLNKRLTSKQSIVLTSKENNLIRIINPTENPWILKNSFIKKNSTLKLGLSSNGNYFKVFPAISYSSNSLLENIDISQFPTIKNLELEVSNFKSLKSEFEDLNEVEVTAIRNRRKTKNQDNIYGGVTMLTSTKMDNIIIASGETVVDFIRSKNYSVLRNEIGDLTITLRGINSLSGSNNSGLNSAPEGGDEFNERFGRPAVRVFLDGEEISQSLWMLEMIYLNTVKEIFYGRDPSRFGEQIHIYRLNPTEYIDKRANFSNIQIPVGFATEKEYYNPIYPSFTNETYKKYGSVFWEPIIDIEANSTKNVKVPLNTQKKIKIHLEGITKSGKLISQEVILSK</sequence>
<dbReference type="EMBL" id="SLXM01000001">
    <property type="protein sequence ID" value="TCP28487.1"/>
    <property type="molecule type" value="Genomic_DNA"/>
</dbReference>
<organism evidence="2 3">
    <name type="scientific">Tenacibaculum skagerrakense</name>
    <dbReference type="NCBI Taxonomy" id="186571"/>
    <lineage>
        <taxon>Bacteria</taxon>
        <taxon>Pseudomonadati</taxon>
        <taxon>Bacteroidota</taxon>
        <taxon>Flavobacteriia</taxon>
        <taxon>Flavobacteriales</taxon>
        <taxon>Flavobacteriaceae</taxon>
        <taxon>Tenacibaculum</taxon>
    </lineage>
</organism>
<protein>
    <recommendedName>
        <fullName evidence="4">TonB-dependent receptor-like protein</fullName>
    </recommendedName>
</protein>
<reference evidence="2 3" key="1">
    <citation type="submission" date="2019-03" db="EMBL/GenBank/DDBJ databases">
        <title>Genomic Encyclopedia of Type Strains, Phase IV (KMG-IV): sequencing the most valuable type-strain genomes for metagenomic binning, comparative biology and taxonomic classification.</title>
        <authorList>
            <person name="Goeker M."/>
        </authorList>
    </citation>
    <scope>NUCLEOTIDE SEQUENCE [LARGE SCALE GENOMIC DNA]</scope>
    <source>
        <strain evidence="2 3">DSM 14836</strain>
    </source>
</reference>
<evidence type="ECO:0008006" key="4">
    <source>
        <dbReference type="Google" id="ProtNLM"/>
    </source>
</evidence>
<evidence type="ECO:0000313" key="2">
    <source>
        <dbReference type="EMBL" id="TCP28487.1"/>
    </source>
</evidence>